<reference evidence="1 2" key="1">
    <citation type="submission" date="2017-10" db="EMBL/GenBank/DDBJ databases">
        <title>Sequencing the genomes of 1000 actinobacteria strains.</title>
        <authorList>
            <person name="Klenk H.-P."/>
        </authorList>
    </citation>
    <scope>NUCLEOTIDE SEQUENCE [LARGE SCALE GENOMIC DNA]</scope>
    <source>
        <strain evidence="1 2">DSM 21838</strain>
    </source>
</reference>
<proteinExistence type="predicted"/>
<keyword evidence="2" id="KW-1185">Reference proteome</keyword>
<gene>
    <name evidence="1" type="ORF">ATJ97_2371</name>
</gene>
<evidence type="ECO:0000313" key="2">
    <source>
        <dbReference type="Proteomes" id="UP000222106"/>
    </source>
</evidence>
<dbReference type="RefSeq" id="WP_143427004.1">
    <property type="nucleotide sequence ID" value="NZ_PDJI01000004.1"/>
</dbReference>
<comment type="caution">
    <text evidence="1">The sequence shown here is derived from an EMBL/GenBank/DDBJ whole genome shotgun (WGS) entry which is preliminary data.</text>
</comment>
<protein>
    <submittedName>
        <fullName evidence="1">Uncharacterized protein</fullName>
    </submittedName>
</protein>
<dbReference type="Proteomes" id="UP000222106">
    <property type="component" value="Unassembled WGS sequence"/>
</dbReference>
<evidence type="ECO:0000313" key="1">
    <source>
        <dbReference type="EMBL" id="PFG39853.1"/>
    </source>
</evidence>
<dbReference type="AlphaFoldDB" id="A0A2A9EM20"/>
<name>A0A2A9EM20_9MICO</name>
<accession>A0A2A9EM20</accession>
<dbReference type="EMBL" id="PDJI01000004">
    <property type="protein sequence ID" value="PFG39853.1"/>
    <property type="molecule type" value="Genomic_DNA"/>
</dbReference>
<sequence length="106" mass="11131">MTVDALDPEPLVAVPTAPLGSATAEDALGRLRATQHDLLSSVRVTEPLLMVRNVAVVQALEAGVPADVVQRVTRMGPAALELAVARGIYHRDHGSPAHARVAGERL</sequence>
<organism evidence="1 2">
    <name type="scientific">Georgenia soli</name>
    <dbReference type="NCBI Taxonomy" id="638953"/>
    <lineage>
        <taxon>Bacteria</taxon>
        <taxon>Bacillati</taxon>
        <taxon>Actinomycetota</taxon>
        <taxon>Actinomycetes</taxon>
        <taxon>Micrococcales</taxon>
        <taxon>Bogoriellaceae</taxon>
        <taxon>Georgenia</taxon>
    </lineage>
</organism>